<feature type="compositionally biased region" description="Polar residues" evidence="1">
    <location>
        <begin position="127"/>
        <end position="136"/>
    </location>
</feature>
<gene>
    <name evidence="3" type="ORF">KP509_16G070300</name>
</gene>
<protein>
    <recommendedName>
        <fullName evidence="5">DUF4408 domain-containing protein</fullName>
    </recommendedName>
</protein>
<comment type="caution">
    <text evidence="3">The sequence shown here is derived from an EMBL/GenBank/DDBJ whole genome shotgun (WGS) entry which is preliminary data.</text>
</comment>
<keyword evidence="2" id="KW-0472">Membrane</keyword>
<accession>A0A8T2T3D5</accession>
<feature type="region of interest" description="Disordered" evidence="1">
    <location>
        <begin position="105"/>
        <end position="236"/>
    </location>
</feature>
<keyword evidence="2" id="KW-1133">Transmembrane helix</keyword>
<evidence type="ECO:0000256" key="2">
    <source>
        <dbReference type="SAM" id="Phobius"/>
    </source>
</evidence>
<keyword evidence="2" id="KW-0812">Transmembrane</keyword>
<evidence type="ECO:0000313" key="4">
    <source>
        <dbReference type="Proteomes" id="UP000825935"/>
    </source>
</evidence>
<keyword evidence="4" id="KW-1185">Reference proteome</keyword>
<name>A0A8T2T3D5_CERRI</name>
<evidence type="ECO:0000256" key="1">
    <source>
        <dbReference type="SAM" id="MobiDB-lite"/>
    </source>
</evidence>
<dbReference type="AlphaFoldDB" id="A0A8T2T3D5"/>
<organism evidence="3 4">
    <name type="scientific">Ceratopteris richardii</name>
    <name type="common">Triangle waterfern</name>
    <dbReference type="NCBI Taxonomy" id="49495"/>
    <lineage>
        <taxon>Eukaryota</taxon>
        <taxon>Viridiplantae</taxon>
        <taxon>Streptophyta</taxon>
        <taxon>Embryophyta</taxon>
        <taxon>Tracheophyta</taxon>
        <taxon>Polypodiopsida</taxon>
        <taxon>Polypodiidae</taxon>
        <taxon>Polypodiales</taxon>
        <taxon>Pteridineae</taxon>
        <taxon>Pteridaceae</taxon>
        <taxon>Parkerioideae</taxon>
        <taxon>Ceratopteris</taxon>
    </lineage>
</organism>
<evidence type="ECO:0000313" key="3">
    <source>
        <dbReference type="EMBL" id="KAH7388326.1"/>
    </source>
</evidence>
<feature type="transmembrane region" description="Helical" evidence="2">
    <location>
        <begin position="56"/>
        <end position="74"/>
    </location>
</feature>
<feature type="compositionally biased region" description="Basic residues" evidence="1">
    <location>
        <begin position="198"/>
        <end position="208"/>
    </location>
</feature>
<dbReference type="PANTHER" id="PTHR33098">
    <property type="entry name" value="COTTON FIBER (DUF761)"/>
    <property type="match status" value="1"/>
</dbReference>
<dbReference type="InterPro" id="IPR008480">
    <property type="entry name" value="DUF761_pln"/>
</dbReference>
<sequence>MACTNAMVALVCFSTIGIVVLDLPVHVAEIATSVLSAADIRSWFLRQTEPRLNSSTFSLLVLLFNLIVGGFLFLHSGLLARAPNPDSSTVRRNLFDVQEIHRGGDGIDNKKKKRSGKMTEQKVVLTDHSSPGGANTNKDDSDGALSASVAQAGRPALPGGRLFPTPMASTGEDPKTGRGRTRGDAQNQETLEVMNSGKKSRKKKKKSRSRDPPSTSRDDDNGGEAAEREGGEVDRKAEAFIAEFYEKMRMQRLASYNQRLGSV</sequence>
<dbReference type="Pfam" id="PF05553">
    <property type="entry name" value="DUF761"/>
    <property type="match status" value="1"/>
</dbReference>
<evidence type="ECO:0008006" key="5">
    <source>
        <dbReference type="Google" id="ProtNLM"/>
    </source>
</evidence>
<proteinExistence type="predicted"/>
<feature type="compositionally biased region" description="Basic and acidic residues" evidence="1">
    <location>
        <begin position="216"/>
        <end position="236"/>
    </location>
</feature>
<dbReference type="EMBL" id="CM035421">
    <property type="protein sequence ID" value="KAH7388326.1"/>
    <property type="molecule type" value="Genomic_DNA"/>
</dbReference>
<dbReference type="PANTHER" id="PTHR33098:SF53">
    <property type="entry name" value="OS05G0540900 PROTEIN"/>
    <property type="match status" value="1"/>
</dbReference>
<dbReference type="Proteomes" id="UP000825935">
    <property type="component" value="Chromosome 16"/>
</dbReference>
<reference evidence="3" key="1">
    <citation type="submission" date="2021-08" db="EMBL/GenBank/DDBJ databases">
        <title>WGS assembly of Ceratopteris richardii.</title>
        <authorList>
            <person name="Marchant D.B."/>
            <person name="Chen G."/>
            <person name="Jenkins J."/>
            <person name="Shu S."/>
            <person name="Leebens-Mack J."/>
            <person name="Grimwood J."/>
            <person name="Schmutz J."/>
            <person name="Soltis P."/>
            <person name="Soltis D."/>
            <person name="Chen Z.-H."/>
        </authorList>
    </citation>
    <scope>NUCLEOTIDE SEQUENCE</scope>
    <source>
        <strain evidence="3">Whitten #5841</strain>
        <tissue evidence="3">Leaf</tissue>
    </source>
</reference>